<dbReference type="PANTHER" id="PTHR43126:SF1">
    <property type="entry name" value="D-ALANYL-D-ALANINE DIPEPTIDASE"/>
    <property type="match status" value="1"/>
</dbReference>
<evidence type="ECO:0000256" key="9">
    <source>
        <dbReference type="HAMAP-Rule" id="MF_01924"/>
    </source>
</evidence>
<evidence type="ECO:0000256" key="5">
    <source>
        <dbReference type="ARBA" id="ARBA00022833"/>
    </source>
</evidence>
<comment type="similarity">
    <text evidence="9 10">Belongs to the peptidase M15D family.</text>
</comment>
<evidence type="ECO:0000256" key="1">
    <source>
        <dbReference type="ARBA" id="ARBA00001362"/>
    </source>
</evidence>
<dbReference type="InterPro" id="IPR009045">
    <property type="entry name" value="Zn_M74/Hedgehog-like"/>
</dbReference>
<comment type="caution">
    <text evidence="11">The sequence shown here is derived from an EMBL/GenBank/DDBJ whole genome shotgun (WGS) entry which is preliminary data.</text>
</comment>
<protein>
    <recommendedName>
        <fullName evidence="9 10">D-alanyl-D-alanine dipeptidase</fullName>
        <shortName evidence="9 10">D-Ala-D-Ala dipeptidase</shortName>
        <ecNumber evidence="9 10">3.4.13.22</ecNumber>
    </recommendedName>
</protein>
<feature type="site" description="Transition state stabilizer" evidence="9">
    <location>
        <position position="93"/>
    </location>
</feature>
<keyword evidence="2 9" id="KW-0645">Protease</keyword>
<name>A0ABV9GRM9_9BACL</name>
<evidence type="ECO:0000256" key="10">
    <source>
        <dbReference type="PIRNR" id="PIRNR026671"/>
    </source>
</evidence>
<dbReference type="SUPFAM" id="SSF55166">
    <property type="entry name" value="Hedgehog/DD-peptidase"/>
    <property type="match status" value="1"/>
</dbReference>
<reference evidence="12" key="1">
    <citation type="journal article" date="2019" name="Int. J. Syst. Evol. Microbiol.">
        <title>The Global Catalogue of Microorganisms (GCM) 10K type strain sequencing project: providing services to taxonomists for standard genome sequencing and annotation.</title>
        <authorList>
            <consortium name="The Broad Institute Genomics Platform"/>
            <consortium name="The Broad Institute Genome Sequencing Center for Infectious Disease"/>
            <person name="Wu L."/>
            <person name="Ma J."/>
        </authorList>
    </citation>
    <scope>NUCLEOTIDE SEQUENCE [LARGE SCALE GENOMIC DNA]</scope>
    <source>
        <strain evidence="12">CGMCC 1.16306</strain>
    </source>
</reference>
<comment type="catalytic activity">
    <reaction evidence="1 9 10">
        <text>D-alanyl-D-alanine + H2O = 2 D-alanine</text>
        <dbReference type="Rhea" id="RHEA:20661"/>
        <dbReference type="ChEBI" id="CHEBI:15377"/>
        <dbReference type="ChEBI" id="CHEBI:57416"/>
        <dbReference type="ChEBI" id="CHEBI:57822"/>
        <dbReference type="EC" id="3.4.13.22"/>
    </reaction>
</comment>
<dbReference type="InterPro" id="IPR000755">
    <property type="entry name" value="A_A_dipeptidase"/>
</dbReference>
<keyword evidence="7 9" id="KW-0482">Metalloprotease</keyword>
<comment type="caution">
    <text evidence="9">Lacks conserved residue(s) required for the propagation of feature annotation.</text>
</comment>
<evidence type="ECO:0000256" key="7">
    <source>
        <dbReference type="ARBA" id="ARBA00023049"/>
    </source>
</evidence>
<keyword evidence="8 10" id="KW-0961">Cell wall biogenesis/degradation</keyword>
<dbReference type="PIRSF" id="PIRSF026671">
    <property type="entry name" value="AA_dipeptidase"/>
    <property type="match status" value="1"/>
</dbReference>
<proteinExistence type="inferred from homology"/>
<evidence type="ECO:0000313" key="12">
    <source>
        <dbReference type="Proteomes" id="UP001596022"/>
    </source>
</evidence>
<dbReference type="HAMAP" id="MF_01924">
    <property type="entry name" value="A_A_dipeptidase"/>
    <property type="match status" value="1"/>
</dbReference>
<sequence>MKFQIPCSKDFVAMKEGVPLSISEDDKGFINVAKIDSSIIIDLKYATSDNFTKQPIYDFTVAVARVGTAKKLGVAAKILREKGFRIVVWDAYRPSYAQKRLFEVYPDPMWVAPPNPNHSHEKGVTFDVTLADLDGNEIEMQSPFDDFSGAAKRNAVRTPLQEYRYQVLLDAMTKAGFKGYENEWWDYQDTDADLYGPMQVNPNDYI</sequence>
<comment type="function">
    <text evidence="9 10">Catalyzes hydrolysis of the D-alanyl-D-alanine dipeptide.</text>
</comment>
<dbReference type="CDD" id="cd14840">
    <property type="entry name" value="D-Ala-D-Ala_dipeptidase_Aad"/>
    <property type="match status" value="1"/>
</dbReference>
<dbReference type="Proteomes" id="UP001596022">
    <property type="component" value="Unassembled WGS sequence"/>
</dbReference>
<keyword evidence="12" id="KW-1185">Reference proteome</keyword>
<dbReference type="EMBL" id="JBHSFW010000017">
    <property type="protein sequence ID" value="MFC4620199.1"/>
    <property type="molecule type" value="Genomic_DNA"/>
</dbReference>
<dbReference type="Pfam" id="PF01427">
    <property type="entry name" value="Peptidase_M15"/>
    <property type="match status" value="1"/>
</dbReference>
<keyword evidence="5" id="KW-0862">Zinc</keyword>
<evidence type="ECO:0000256" key="2">
    <source>
        <dbReference type="ARBA" id="ARBA00022670"/>
    </source>
</evidence>
<gene>
    <name evidence="11" type="ORF">ACFO4N_15920</name>
</gene>
<evidence type="ECO:0000256" key="8">
    <source>
        <dbReference type="ARBA" id="ARBA00023316"/>
    </source>
</evidence>
<dbReference type="EC" id="3.4.13.22" evidence="9 10"/>
<feature type="active site" description="Proton donor/acceptor" evidence="9">
    <location>
        <position position="183"/>
    </location>
</feature>
<keyword evidence="4 9" id="KW-0378">Hydrolase</keyword>
<evidence type="ECO:0000256" key="3">
    <source>
        <dbReference type="ARBA" id="ARBA00022723"/>
    </source>
</evidence>
<keyword evidence="3" id="KW-0479">Metal-binding</keyword>
<accession>A0ABV9GRM9</accession>
<evidence type="ECO:0000256" key="4">
    <source>
        <dbReference type="ARBA" id="ARBA00022801"/>
    </source>
</evidence>
<organism evidence="11 12">
    <name type="scientific">Camelliibacillus cellulosilyticus</name>
    <dbReference type="NCBI Taxonomy" id="2174486"/>
    <lineage>
        <taxon>Bacteria</taxon>
        <taxon>Bacillati</taxon>
        <taxon>Bacillota</taxon>
        <taxon>Bacilli</taxon>
        <taxon>Bacillales</taxon>
        <taxon>Sporolactobacillaceae</taxon>
        <taxon>Camelliibacillus</taxon>
    </lineage>
</organism>
<keyword evidence="6 9" id="KW-0224">Dipeptidase</keyword>
<evidence type="ECO:0000256" key="6">
    <source>
        <dbReference type="ARBA" id="ARBA00022997"/>
    </source>
</evidence>
<evidence type="ECO:0000313" key="11">
    <source>
        <dbReference type="EMBL" id="MFC4620199.1"/>
    </source>
</evidence>
<dbReference type="PANTHER" id="PTHR43126">
    <property type="entry name" value="D-ALANYL-D-ALANINE DIPEPTIDASE"/>
    <property type="match status" value="1"/>
</dbReference>
<dbReference type="Gene3D" id="3.30.1380.10">
    <property type="match status" value="1"/>
</dbReference>